<dbReference type="GO" id="GO:0016491">
    <property type="term" value="F:oxidoreductase activity"/>
    <property type="evidence" value="ECO:0007669"/>
    <property type="project" value="UniProtKB-KW"/>
</dbReference>
<keyword evidence="4" id="KW-1185">Reference proteome</keyword>
<protein>
    <recommendedName>
        <fullName evidence="2">Pyrroline-5-carboxylate reductase catalytic N-terminal domain-containing protein</fullName>
    </recommendedName>
</protein>
<dbReference type="InterPro" id="IPR051267">
    <property type="entry name" value="STEAP_metalloreductase"/>
</dbReference>
<feature type="domain" description="Pyrroline-5-carboxylate reductase catalytic N-terminal" evidence="2">
    <location>
        <begin position="6"/>
        <end position="95"/>
    </location>
</feature>
<keyword evidence="1" id="KW-0560">Oxidoreductase</keyword>
<dbReference type="InterPro" id="IPR028939">
    <property type="entry name" value="P5C_Rdtase_cat_N"/>
</dbReference>
<comment type="caution">
    <text evidence="3">The sequence shown here is derived from an EMBL/GenBank/DDBJ whole genome shotgun (WGS) entry which is preliminary data.</text>
</comment>
<evidence type="ECO:0000259" key="2">
    <source>
        <dbReference type="Pfam" id="PF03807"/>
    </source>
</evidence>
<organism evidence="3 4">
    <name type="scientific">Paucilactobacillus suebicus DSM 5007 = KCTC 3549</name>
    <dbReference type="NCBI Taxonomy" id="1423807"/>
    <lineage>
        <taxon>Bacteria</taxon>
        <taxon>Bacillati</taxon>
        <taxon>Bacillota</taxon>
        <taxon>Bacilli</taxon>
        <taxon>Lactobacillales</taxon>
        <taxon>Lactobacillaceae</taxon>
        <taxon>Paucilactobacillus</taxon>
    </lineage>
</organism>
<dbReference type="SUPFAM" id="SSF51735">
    <property type="entry name" value="NAD(P)-binding Rossmann-fold domains"/>
    <property type="match status" value="1"/>
</dbReference>
<dbReference type="PATRIC" id="fig|1423807.3.peg.735"/>
<gene>
    <name evidence="3" type="ORF">FD16_GL000726</name>
</gene>
<evidence type="ECO:0000256" key="1">
    <source>
        <dbReference type="ARBA" id="ARBA00023002"/>
    </source>
</evidence>
<dbReference type="EMBL" id="AZGF01000019">
    <property type="protein sequence ID" value="KRM11427.1"/>
    <property type="molecule type" value="Genomic_DNA"/>
</dbReference>
<dbReference type="PANTHER" id="PTHR14239:SF10">
    <property type="entry name" value="REDUCTASE"/>
    <property type="match status" value="1"/>
</dbReference>
<dbReference type="Proteomes" id="UP000051820">
    <property type="component" value="Unassembled WGS sequence"/>
</dbReference>
<dbReference type="Pfam" id="PF03807">
    <property type="entry name" value="F420_oxidored"/>
    <property type="match status" value="1"/>
</dbReference>
<dbReference type="STRING" id="1423807.FD16_GL000726"/>
<dbReference type="AlphaFoldDB" id="A0A0R1W871"/>
<accession>A0A0R1W871</accession>
<dbReference type="Gene3D" id="3.40.50.720">
    <property type="entry name" value="NAD(P)-binding Rossmann-like Domain"/>
    <property type="match status" value="1"/>
</dbReference>
<reference evidence="3 4" key="1">
    <citation type="journal article" date="2015" name="Genome Announc.">
        <title>Expanding the biotechnology potential of lactobacilli through comparative genomics of 213 strains and associated genera.</title>
        <authorList>
            <person name="Sun Z."/>
            <person name="Harris H.M."/>
            <person name="McCann A."/>
            <person name="Guo C."/>
            <person name="Argimon S."/>
            <person name="Zhang W."/>
            <person name="Yang X."/>
            <person name="Jeffery I.B."/>
            <person name="Cooney J.C."/>
            <person name="Kagawa T.F."/>
            <person name="Liu W."/>
            <person name="Song Y."/>
            <person name="Salvetti E."/>
            <person name="Wrobel A."/>
            <person name="Rasinkangas P."/>
            <person name="Parkhill J."/>
            <person name="Rea M.C."/>
            <person name="O'Sullivan O."/>
            <person name="Ritari J."/>
            <person name="Douillard F.P."/>
            <person name="Paul Ross R."/>
            <person name="Yang R."/>
            <person name="Briner A.E."/>
            <person name="Felis G.E."/>
            <person name="de Vos W.M."/>
            <person name="Barrangou R."/>
            <person name="Klaenhammer T.R."/>
            <person name="Caufield P.W."/>
            <person name="Cui Y."/>
            <person name="Zhang H."/>
            <person name="O'Toole P.W."/>
        </authorList>
    </citation>
    <scope>NUCLEOTIDE SEQUENCE [LARGE SCALE GENOMIC DNA]</scope>
    <source>
        <strain evidence="3 4">DSM 5007</strain>
    </source>
</reference>
<evidence type="ECO:0000313" key="4">
    <source>
        <dbReference type="Proteomes" id="UP000051820"/>
    </source>
</evidence>
<name>A0A0R1W871_9LACO</name>
<evidence type="ECO:0000313" key="3">
    <source>
        <dbReference type="EMBL" id="KRM11427.1"/>
    </source>
</evidence>
<dbReference type="eggNOG" id="COG2085">
    <property type="taxonomic scope" value="Bacteria"/>
</dbReference>
<sequence length="195" mass="21125">MINLATIGILGSGNIGRKLAKQFIQAGNKVIMSNHHGPDSLKNVIKELGPSAKAGTIAEAEQQNIVLLAVLRPALEDVLSQNTDWSNQILIDATNEIPTQLAQLRGSELVEHLAPGAHVIKAFNTLFARYMTGTNESGRRVLFFAGDDDDSKQTCQNLFVKMRYSPVDLGTIKEAGPLMEFGAPLSGTHFVEVDE</sequence>
<proteinExistence type="predicted"/>
<dbReference type="PANTHER" id="PTHR14239">
    <property type="entry name" value="DUDULIN-RELATED"/>
    <property type="match status" value="1"/>
</dbReference>
<dbReference type="InterPro" id="IPR036291">
    <property type="entry name" value="NAD(P)-bd_dom_sf"/>
</dbReference>